<evidence type="ECO:0000313" key="9">
    <source>
        <dbReference type="Proteomes" id="UP000538666"/>
    </source>
</evidence>
<evidence type="ECO:0000256" key="1">
    <source>
        <dbReference type="ARBA" id="ARBA00001946"/>
    </source>
</evidence>
<evidence type="ECO:0000313" key="8">
    <source>
        <dbReference type="EMBL" id="MBB6145672.1"/>
    </source>
</evidence>
<dbReference type="NCBIfam" id="TIGR01670">
    <property type="entry name" value="KdsC-phosphatas"/>
    <property type="match status" value="1"/>
</dbReference>
<name>A0A841JWB6_9BACT</name>
<evidence type="ECO:0000256" key="2">
    <source>
        <dbReference type="ARBA" id="ARBA00005893"/>
    </source>
</evidence>
<dbReference type="EC" id="3.1.3.45" evidence="8"/>
<dbReference type="SUPFAM" id="SSF56784">
    <property type="entry name" value="HAD-like"/>
    <property type="match status" value="1"/>
</dbReference>
<evidence type="ECO:0000256" key="3">
    <source>
        <dbReference type="ARBA" id="ARBA00011881"/>
    </source>
</evidence>
<feature type="binding site" evidence="7">
    <location>
        <position position="116"/>
    </location>
    <ligand>
        <name>Mg(2+)</name>
        <dbReference type="ChEBI" id="CHEBI:18420"/>
    </ligand>
</feature>
<dbReference type="InterPro" id="IPR036412">
    <property type="entry name" value="HAD-like_sf"/>
</dbReference>
<reference evidence="8 9" key="1">
    <citation type="submission" date="2020-08" db="EMBL/GenBank/DDBJ databases">
        <title>Genomic Encyclopedia of Type Strains, Phase IV (KMG-IV): sequencing the most valuable type-strain genomes for metagenomic binning, comparative biology and taxonomic classification.</title>
        <authorList>
            <person name="Goeker M."/>
        </authorList>
    </citation>
    <scope>NUCLEOTIDE SEQUENCE [LARGE SCALE GENOMIC DNA]</scope>
    <source>
        <strain evidence="8 9">DSM 103733</strain>
    </source>
</reference>
<keyword evidence="5 8" id="KW-0378">Hydrolase</keyword>
<dbReference type="SFLD" id="SFLDG01138">
    <property type="entry name" value="C1.6.2:_Deoxy-d-mannose-octulo"/>
    <property type="match status" value="1"/>
</dbReference>
<dbReference type="SFLD" id="SFLDG01136">
    <property type="entry name" value="C1.6:_Phosphoserine_Phosphatas"/>
    <property type="match status" value="1"/>
</dbReference>
<dbReference type="GO" id="GO:0019143">
    <property type="term" value="F:3-deoxy-manno-octulosonate-8-phosphatase activity"/>
    <property type="evidence" value="ECO:0007669"/>
    <property type="project" value="UniProtKB-EC"/>
</dbReference>
<dbReference type="Proteomes" id="UP000538666">
    <property type="component" value="Unassembled WGS sequence"/>
</dbReference>
<dbReference type="PIRSF" id="PIRSF006118">
    <property type="entry name" value="KDO8-P_Ptase"/>
    <property type="match status" value="1"/>
</dbReference>
<dbReference type="Gene3D" id="3.40.50.1000">
    <property type="entry name" value="HAD superfamily/HAD-like"/>
    <property type="match status" value="1"/>
</dbReference>
<comment type="caution">
    <text evidence="8">The sequence shown here is derived from an EMBL/GenBank/DDBJ whole genome shotgun (WGS) entry which is preliminary data.</text>
</comment>
<keyword evidence="4 7" id="KW-0479">Metal-binding</keyword>
<comment type="subunit">
    <text evidence="3">Homotetramer.</text>
</comment>
<gene>
    <name evidence="8" type="ORF">HNQ77_003633</name>
</gene>
<comment type="similarity">
    <text evidence="2">Belongs to the KdsC family.</text>
</comment>
<dbReference type="Pfam" id="PF08282">
    <property type="entry name" value="Hydrolase_3"/>
    <property type="match status" value="1"/>
</dbReference>
<sequence>MAHKNASPEIQDRLRRIKAIAFDVDGVLTDGGMWWGADGEEFKRFSFSDIMGISLARRHGFTLTLISGEASPLVDRYAAKMKIADVTKGCRDKASALREFAGRNNLDLAEICFMGDDVNDLPAMGICGFSAAPADARPAVLEKVDFAATSPGGRGAVRELIEALFAAHETDSATVFANSI</sequence>
<protein>
    <submittedName>
        <fullName evidence="8">3-deoxy-D-manno-octulosonate 8-phosphate phosphatase (KDO 8-P phosphatase)</fullName>
        <ecNumber evidence="8">3.1.3.45</ecNumber>
    </submittedName>
</protein>
<dbReference type="RefSeq" id="WP_050060713.1">
    <property type="nucleotide sequence ID" value="NZ_JACHEK010000007.1"/>
</dbReference>
<dbReference type="PANTHER" id="PTHR21485">
    <property type="entry name" value="HAD SUPERFAMILY MEMBERS CMAS AND KDSC"/>
    <property type="match status" value="1"/>
</dbReference>
<dbReference type="GO" id="GO:0008781">
    <property type="term" value="F:N-acylneuraminate cytidylyltransferase activity"/>
    <property type="evidence" value="ECO:0007669"/>
    <property type="project" value="TreeGrafter"/>
</dbReference>
<comment type="cofactor">
    <cofactor evidence="1 7">
        <name>Mg(2+)</name>
        <dbReference type="ChEBI" id="CHEBI:18420"/>
    </cofactor>
</comment>
<keyword evidence="9" id="KW-1185">Reference proteome</keyword>
<keyword evidence="6 7" id="KW-0460">Magnesium</keyword>
<evidence type="ECO:0000256" key="7">
    <source>
        <dbReference type="PIRSR" id="PIRSR006118-2"/>
    </source>
</evidence>
<proteinExistence type="inferred from homology"/>
<accession>A0A841JWB6</accession>
<evidence type="ECO:0000256" key="4">
    <source>
        <dbReference type="ARBA" id="ARBA00022723"/>
    </source>
</evidence>
<dbReference type="GO" id="GO:0046872">
    <property type="term" value="F:metal ion binding"/>
    <property type="evidence" value="ECO:0007669"/>
    <property type="project" value="UniProtKB-KW"/>
</dbReference>
<dbReference type="PANTHER" id="PTHR21485:SF3">
    <property type="entry name" value="N-ACYLNEURAMINATE CYTIDYLYLTRANSFERASE"/>
    <property type="match status" value="1"/>
</dbReference>
<dbReference type="InterPro" id="IPR050793">
    <property type="entry name" value="CMP-NeuNAc_synthase"/>
</dbReference>
<feature type="binding site" evidence="7">
    <location>
        <position position="23"/>
    </location>
    <ligand>
        <name>Mg(2+)</name>
        <dbReference type="ChEBI" id="CHEBI:18420"/>
    </ligand>
</feature>
<dbReference type="InterPro" id="IPR010023">
    <property type="entry name" value="KdsC_fam"/>
</dbReference>
<dbReference type="AlphaFoldDB" id="A0A841JWB6"/>
<feature type="binding site" evidence="7">
    <location>
        <position position="25"/>
    </location>
    <ligand>
        <name>substrate</name>
    </ligand>
</feature>
<dbReference type="EMBL" id="JACHEK010000007">
    <property type="protein sequence ID" value="MBB6145672.1"/>
    <property type="molecule type" value="Genomic_DNA"/>
</dbReference>
<dbReference type="InterPro" id="IPR023214">
    <property type="entry name" value="HAD_sf"/>
</dbReference>
<dbReference type="SFLD" id="SFLDS00003">
    <property type="entry name" value="Haloacid_Dehalogenase"/>
    <property type="match status" value="1"/>
</dbReference>
<evidence type="ECO:0000256" key="6">
    <source>
        <dbReference type="ARBA" id="ARBA00022842"/>
    </source>
</evidence>
<organism evidence="8 9">
    <name type="scientific">Silvibacterium bohemicum</name>
    <dbReference type="NCBI Taxonomy" id="1577686"/>
    <lineage>
        <taxon>Bacteria</taxon>
        <taxon>Pseudomonadati</taxon>
        <taxon>Acidobacteriota</taxon>
        <taxon>Terriglobia</taxon>
        <taxon>Terriglobales</taxon>
        <taxon>Acidobacteriaceae</taxon>
        <taxon>Silvibacterium</taxon>
    </lineage>
</organism>
<evidence type="ECO:0000256" key="5">
    <source>
        <dbReference type="ARBA" id="ARBA00022801"/>
    </source>
</evidence>